<feature type="region of interest" description="Disordered" evidence="3">
    <location>
        <begin position="234"/>
        <end position="254"/>
    </location>
</feature>
<keyword evidence="1" id="KW-0597">Phosphoprotein</keyword>
<dbReference type="PROSITE" id="PS50800">
    <property type="entry name" value="SAP"/>
    <property type="match status" value="1"/>
</dbReference>
<accession>A0A9P8BPL1</accession>
<evidence type="ECO:0000256" key="3">
    <source>
        <dbReference type="SAM" id="MobiDB-lite"/>
    </source>
</evidence>
<comment type="caution">
    <text evidence="5">The sequence shown here is derived from an EMBL/GenBank/DDBJ whole genome shotgun (WGS) entry which is preliminary data.</text>
</comment>
<gene>
    <name evidence="5" type="ORF">KI688_004038</name>
</gene>
<dbReference type="SMART" id="SM00513">
    <property type="entry name" value="SAP"/>
    <property type="match status" value="1"/>
</dbReference>
<feature type="region of interest" description="Disordered" evidence="3">
    <location>
        <begin position="271"/>
        <end position="299"/>
    </location>
</feature>
<reference evidence="5" key="1">
    <citation type="submission" date="2021-06" db="EMBL/GenBank/DDBJ databases">
        <title>Genome Sequence of Mortierella hyaline Strain SCG-10, a Cold-Adapted, Nitrate-Reducing Fungus Isolated from Soil in Minnesota, USA.</title>
        <authorList>
            <person name="Aldossari N."/>
        </authorList>
    </citation>
    <scope>NUCLEOTIDE SEQUENCE</scope>
    <source>
        <strain evidence="5">SCG-10</strain>
    </source>
</reference>
<dbReference type="InterPro" id="IPR040746">
    <property type="entry name" value="THO1_MOS11_C"/>
</dbReference>
<organism evidence="5 6">
    <name type="scientific">Linnemannia hyalina</name>
    <dbReference type="NCBI Taxonomy" id="64524"/>
    <lineage>
        <taxon>Eukaryota</taxon>
        <taxon>Fungi</taxon>
        <taxon>Fungi incertae sedis</taxon>
        <taxon>Mucoromycota</taxon>
        <taxon>Mortierellomycotina</taxon>
        <taxon>Mortierellomycetes</taxon>
        <taxon>Mortierellales</taxon>
        <taxon>Mortierellaceae</taxon>
        <taxon>Linnemannia</taxon>
    </lineage>
</organism>
<dbReference type="Gene3D" id="1.10.720.30">
    <property type="entry name" value="SAP domain"/>
    <property type="match status" value="1"/>
</dbReference>
<keyword evidence="6" id="KW-1185">Reference proteome</keyword>
<proteinExistence type="inferred from homology"/>
<feature type="compositionally biased region" description="Low complexity" evidence="3">
    <location>
        <begin position="177"/>
        <end position="206"/>
    </location>
</feature>
<sequence>MDPRKLKVNELKEQLQLVGLSVNGKKEELVTRLLEHQKAEEEAALAAGPPTGTGESFNWEDPIDDLAPLVADAPVKPAPAATTSAAKAPATTAPATTTETAATPASSATEPAAATTEDSVQFQGATASDNDALKAEIEKRKSRAARFGTSLTEQDKALERAARFGVPVAATTTASLAKAAGTTVTPATTTSAATGAGAGAAKSGVPSKPNAVASQIPADVLSKRQARFGVVEPAAKLSSTPAKPAGTTAPAASAAAAAAAGVKKSGLVLDPAEEEKKRKRAAKFGLPSAEDDASKKAKV</sequence>
<evidence type="ECO:0000313" key="5">
    <source>
        <dbReference type="EMBL" id="KAG9063924.1"/>
    </source>
</evidence>
<dbReference type="PANTHER" id="PTHR46551:SF1">
    <property type="entry name" value="SAP DOMAIN-CONTAINING RIBONUCLEOPROTEIN"/>
    <property type="match status" value="1"/>
</dbReference>
<feature type="domain" description="SAP" evidence="4">
    <location>
        <begin position="3"/>
        <end position="37"/>
    </location>
</feature>
<dbReference type="EMBL" id="JAHRHY010000015">
    <property type="protein sequence ID" value="KAG9063924.1"/>
    <property type="molecule type" value="Genomic_DNA"/>
</dbReference>
<feature type="region of interest" description="Disordered" evidence="3">
    <location>
        <begin position="40"/>
        <end position="131"/>
    </location>
</feature>
<evidence type="ECO:0000256" key="1">
    <source>
        <dbReference type="ARBA" id="ARBA00022553"/>
    </source>
</evidence>
<dbReference type="PANTHER" id="PTHR46551">
    <property type="entry name" value="SAP DOMAIN-CONTAINING RIBONUCLEOPROTEIN"/>
    <property type="match status" value="1"/>
</dbReference>
<dbReference type="OrthoDB" id="445357at2759"/>
<feature type="compositionally biased region" description="Polar residues" evidence="3">
    <location>
        <begin position="119"/>
        <end position="129"/>
    </location>
</feature>
<evidence type="ECO:0000256" key="2">
    <source>
        <dbReference type="ARBA" id="ARBA00046328"/>
    </source>
</evidence>
<dbReference type="InterPro" id="IPR052240">
    <property type="entry name" value="SAP_domain_ribonucleoprotein"/>
</dbReference>
<dbReference type="GO" id="GO:0016973">
    <property type="term" value="P:poly(A)+ mRNA export from nucleus"/>
    <property type="evidence" value="ECO:0007669"/>
    <property type="project" value="TreeGrafter"/>
</dbReference>
<dbReference type="SUPFAM" id="SSF68906">
    <property type="entry name" value="SAP domain"/>
    <property type="match status" value="1"/>
</dbReference>
<evidence type="ECO:0000259" key="4">
    <source>
        <dbReference type="PROSITE" id="PS50800"/>
    </source>
</evidence>
<dbReference type="InterPro" id="IPR003034">
    <property type="entry name" value="SAP_dom"/>
</dbReference>
<dbReference type="Pfam" id="PF02037">
    <property type="entry name" value="SAP"/>
    <property type="match status" value="1"/>
</dbReference>
<evidence type="ECO:0000313" key="6">
    <source>
        <dbReference type="Proteomes" id="UP000707451"/>
    </source>
</evidence>
<feature type="region of interest" description="Disordered" evidence="3">
    <location>
        <begin position="177"/>
        <end position="211"/>
    </location>
</feature>
<dbReference type="Pfam" id="PF18592">
    <property type="entry name" value="Tho1_MOS11_C"/>
    <property type="match status" value="1"/>
</dbReference>
<protein>
    <recommendedName>
        <fullName evidence="4">SAP domain-containing protein</fullName>
    </recommendedName>
</protein>
<feature type="compositionally biased region" description="Low complexity" evidence="3">
    <location>
        <begin position="44"/>
        <end position="55"/>
    </location>
</feature>
<dbReference type="AlphaFoldDB" id="A0A9P8BPL1"/>
<dbReference type="InterPro" id="IPR036361">
    <property type="entry name" value="SAP_dom_sf"/>
</dbReference>
<feature type="compositionally biased region" description="Low complexity" evidence="3">
    <location>
        <begin position="66"/>
        <end position="118"/>
    </location>
</feature>
<name>A0A9P8BPL1_9FUNG</name>
<dbReference type="Proteomes" id="UP000707451">
    <property type="component" value="Unassembled WGS sequence"/>
</dbReference>
<feature type="compositionally biased region" description="Low complexity" evidence="3">
    <location>
        <begin position="239"/>
        <end position="254"/>
    </location>
</feature>
<dbReference type="GO" id="GO:0005634">
    <property type="term" value="C:nucleus"/>
    <property type="evidence" value="ECO:0007669"/>
    <property type="project" value="TreeGrafter"/>
</dbReference>
<comment type="similarity">
    <text evidence="2">Belongs to the SAP domain-containing ribonucleoprotein family.</text>
</comment>